<comment type="caution">
    <text evidence="5">The sequence shown here is derived from an EMBL/GenBank/DDBJ whole genome shotgun (WGS) entry which is preliminary data.</text>
</comment>
<dbReference type="AlphaFoldDB" id="A0A8K1C525"/>
<dbReference type="InterPro" id="IPR010402">
    <property type="entry name" value="CCT_domain"/>
</dbReference>
<evidence type="ECO:0000313" key="5">
    <source>
        <dbReference type="EMBL" id="TMW56247.1"/>
    </source>
</evidence>
<dbReference type="Proteomes" id="UP000794436">
    <property type="component" value="Unassembled WGS sequence"/>
</dbReference>
<dbReference type="PROSITE" id="PS51017">
    <property type="entry name" value="CCT"/>
    <property type="match status" value="1"/>
</dbReference>
<sequence length="366" mass="41916">MPDTVTRAAEHELVQADGFAQLKVLRRANGTRMASASTLLPSPLHLDICVLPSYESLSRSSSWQDLTVYATEAKKMRAKDFFPPVLGDEDFRRRQASHPGTFIKTPTTQAFHTHDQERGRINPFKEHYSAMSPTTIDKKILVTENDLKLFSPKRQLEENPQEAEWGKPQRSGRIRRIRVYSERRFHPIHSFRMQMPKVTCKTPSYAPPLRRLPGLSQQLASDLGESRVPALRRLPASTKPTCQGAIHFRKGQATIHARPAHRAATPSAHKERGHKPKSRPVLAPAPVRVKTPKKIGIYSPEERRKRIERFLEKRKHRVFHKRVKYDCRKRLANACPRHKGRFARREVSKDDEDGEASDQKTDSTGE</sequence>
<dbReference type="PANTHER" id="PTHR31319">
    <property type="entry name" value="ZINC FINGER PROTEIN CONSTANS-LIKE 4"/>
    <property type="match status" value="1"/>
</dbReference>
<protein>
    <recommendedName>
        <fullName evidence="4">CCT domain-containing protein</fullName>
    </recommendedName>
</protein>
<evidence type="ECO:0000313" key="6">
    <source>
        <dbReference type="Proteomes" id="UP000794436"/>
    </source>
</evidence>
<evidence type="ECO:0000256" key="3">
    <source>
        <dbReference type="SAM" id="MobiDB-lite"/>
    </source>
</evidence>
<keyword evidence="6" id="KW-1185">Reference proteome</keyword>
<gene>
    <name evidence="5" type="ORF">Poli38472_008895</name>
</gene>
<dbReference type="OrthoDB" id="153872at2759"/>
<evidence type="ECO:0000256" key="1">
    <source>
        <dbReference type="ARBA" id="ARBA00004123"/>
    </source>
</evidence>
<evidence type="ECO:0000256" key="2">
    <source>
        <dbReference type="ARBA" id="ARBA00023242"/>
    </source>
</evidence>
<dbReference type="Pfam" id="PF06203">
    <property type="entry name" value="CCT"/>
    <property type="match status" value="1"/>
</dbReference>
<feature type="domain" description="CCT" evidence="4">
    <location>
        <begin position="303"/>
        <end position="345"/>
    </location>
</feature>
<proteinExistence type="predicted"/>
<dbReference type="EMBL" id="SPLM01000146">
    <property type="protein sequence ID" value="TMW56247.1"/>
    <property type="molecule type" value="Genomic_DNA"/>
</dbReference>
<accession>A0A8K1C525</accession>
<organism evidence="5 6">
    <name type="scientific">Pythium oligandrum</name>
    <name type="common">Mycoparasitic fungus</name>
    <dbReference type="NCBI Taxonomy" id="41045"/>
    <lineage>
        <taxon>Eukaryota</taxon>
        <taxon>Sar</taxon>
        <taxon>Stramenopiles</taxon>
        <taxon>Oomycota</taxon>
        <taxon>Peronosporomycetes</taxon>
        <taxon>Pythiales</taxon>
        <taxon>Pythiaceae</taxon>
        <taxon>Pythium</taxon>
    </lineage>
</organism>
<evidence type="ECO:0000259" key="4">
    <source>
        <dbReference type="PROSITE" id="PS51017"/>
    </source>
</evidence>
<feature type="compositionally biased region" description="Basic and acidic residues" evidence="3">
    <location>
        <begin position="357"/>
        <end position="366"/>
    </location>
</feature>
<reference evidence="5" key="1">
    <citation type="submission" date="2019-03" db="EMBL/GenBank/DDBJ databases">
        <title>Long read genome sequence of the mycoparasitic Pythium oligandrum ATCC 38472 isolated from sugarbeet rhizosphere.</title>
        <authorList>
            <person name="Gaulin E."/>
        </authorList>
    </citation>
    <scope>NUCLEOTIDE SEQUENCE</scope>
    <source>
        <strain evidence="5">ATCC 38472_TT</strain>
    </source>
</reference>
<keyword evidence="2" id="KW-0539">Nucleus</keyword>
<feature type="region of interest" description="Disordered" evidence="3">
    <location>
        <begin position="253"/>
        <end position="281"/>
    </location>
</feature>
<dbReference type="GO" id="GO:0005634">
    <property type="term" value="C:nucleus"/>
    <property type="evidence" value="ECO:0007669"/>
    <property type="project" value="UniProtKB-SubCell"/>
</dbReference>
<dbReference type="PANTHER" id="PTHR31319:SF77">
    <property type="entry name" value="ZINC FINGER PROTEIN CONSTANS-LIKE 4"/>
    <property type="match status" value="1"/>
</dbReference>
<dbReference type="InterPro" id="IPR045281">
    <property type="entry name" value="CONSTANS-like"/>
</dbReference>
<feature type="region of interest" description="Disordered" evidence="3">
    <location>
        <begin position="335"/>
        <end position="366"/>
    </location>
</feature>
<name>A0A8K1C525_PYTOL</name>
<comment type="subcellular location">
    <subcellularLocation>
        <location evidence="1">Nucleus</location>
    </subcellularLocation>
</comment>